<keyword evidence="6" id="KW-1185">Reference proteome</keyword>
<keyword evidence="2" id="KW-0238">DNA-binding</keyword>
<protein>
    <submittedName>
        <fullName evidence="5">Transcriptional regulator, LacI family</fullName>
    </submittedName>
</protein>
<sequence length="350" mass="38527">MPQRGRPRKARLAAQPEVSGKPTLKTIADLAGLAVTTVSRALHDDPDIAEKTRLRVKSLASEIGYLPDRAALRLRTGRTYVVSLVLDPHDEILGFGISLIRGLTRAFRATPYHLIITPHFQGEPPLDPVSHLVRNRMADGIIFTHTEPFDERIRLLAEQDVPFVSHGRTEFTFPHPFVDFDNGSFALEAVRRLIARGSGRIAMIAPSRQFTFCQHMRHGFMTAVRETGVAFEIPDGIDLDSPAEQIRAYAFERAGGNEPVDGFVCGGEVSGLAVMAGLTDAGRTVGRDVHLVVKQTSPVFSQVRPQVDVIVEDLEEAGERMGELLLGVITDSARRDAHFLQPPRLSYVDG</sequence>
<dbReference type="InterPro" id="IPR000843">
    <property type="entry name" value="HTH_LacI"/>
</dbReference>
<dbReference type="RefSeq" id="WP_425349311.1">
    <property type="nucleotide sequence ID" value="NZ_FUXL01000002.1"/>
</dbReference>
<name>A0A1T4MQ89_9HYPH</name>
<dbReference type="PANTHER" id="PTHR30146">
    <property type="entry name" value="LACI-RELATED TRANSCRIPTIONAL REPRESSOR"/>
    <property type="match status" value="1"/>
</dbReference>
<accession>A0A1T4MQ89</accession>
<dbReference type="CDD" id="cd01392">
    <property type="entry name" value="HTH_LacI"/>
    <property type="match status" value="1"/>
</dbReference>
<feature type="domain" description="HTH lacI-type" evidence="4">
    <location>
        <begin position="22"/>
        <end position="76"/>
    </location>
</feature>
<proteinExistence type="predicted"/>
<dbReference type="GO" id="GO:0003700">
    <property type="term" value="F:DNA-binding transcription factor activity"/>
    <property type="evidence" value="ECO:0007669"/>
    <property type="project" value="TreeGrafter"/>
</dbReference>
<reference evidence="5 6" key="1">
    <citation type="submission" date="2017-02" db="EMBL/GenBank/DDBJ databases">
        <authorList>
            <person name="Peterson S.W."/>
        </authorList>
    </citation>
    <scope>NUCLEOTIDE SEQUENCE [LARGE SCALE GENOMIC DNA]</scope>
    <source>
        <strain evidence="5 6">USBA 369</strain>
    </source>
</reference>
<keyword evidence="1" id="KW-0805">Transcription regulation</keyword>
<keyword evidence="3" id="KW-0804">Transcription</keyword>
<dbReference type="Proteomes" id="UP000190135">
    <property type="component" value="Unassembled WGS sequence"/>
</dbReference>
<evidence type="ECO:0000256" key="2">
    <source>
        <dbReference type="ARBA" id="ARBA00023125"/>
    </source>
</evidence>
<evidence type="ECO:0000256" key="3">
    <source>
        <dbReference type="ARBA" id="ARBA00023163"/>
    </source>
</evidence>
<dbReference type="AlphaFoldDB" id="A0A1T4MQ89"/>
<dbReference type="STRING" id="1365950.SAMN05428963_102225"/>
<dbReference type="PANTHER" id="PTHR30146:SF109">
    <property type="entry name" value="HTH-TYPE TRANSCRIPTIONAL REGULATOR GALS"/>
    <property type="match status" value="1"/>
</dbReference>
<dbReference type="InterPro" id="IPR046335">
    <property type="entry name" value="LacI/GalR-like_sensor"/>
</dbReference>
<dbReference type="CDD" id="cd20009">
    <property type="entry name" value="PBP1_RafR-like"/>
    <property type="match status" value="1"/>
</dbReference>
<dbReference type="SMART" id="SM00354">
    <property type="entry name" value="HTH_LACI"/>
    <property type="match status" value="1"/>
</dbReference>
<organism evidence="5 6">
    <name type="scientific">Consotaella salsifontis</name>
    <dbReference type="NCBI Taxonomy" id="1365950"/>
    <lineage>
        <taxon>Bacteria</taxon>
        <taxon>Pseudomonadati</taxon>
        <taxon>Pseudomonadota</taxon>
        <taxon>Alphaproteobacteria</taxon>
        <taxon>Hyphomicrobiales</taxon>
        <taxon>Aurantimonadaceae</taxon>
        <taxon>Consotaella</taxon>
    </lineage>
</organism>
<dbReference type="InterPro" id="IPR010982">
    <property type="entry name" value="Lambda_DNA-bd_dom_sf"/>
</dbReference>
<evidence type="ECO:0000256" key="1">
    <source>
        <dbReference type="ARBA" id="ARBA00023015"/>
    </source>
</evidence>
<dbReference type="Pfam" id="PF13377">
    <property type="entry name" value="Peripla_BP_3"/>
    <property type="match status" value="1"/>
</dbReference>
<evidence type="ECO:0000313" key="6">
    <source>
        <dbReference type="Proteomes" id="UP000190135"/>
    </source>
</evidence>
<dbReference type="EMBL" id="FUXL01000002">
    <property type="protein sequence ID" value="SJZ68945.1"/>
    <property type="molecule type" value="Genomic_DNA"/>
</dbReference>
<dbReference type="Gene3D" id="3.40.50.2300">
    <property type="match status" value="2"/>
</dbReference>
<dbReference type="InterPro" id="IPR028082">
    <property type="entry name" value="Peripla_BP_I"/>
</dbReference>
<evidence type="ECO:0000313" key="5">
    <source>
        <dbReference type="EMBL" id="SJZ68945.1"/>
    </source>
</evidence>
<dbReference type="Pfam" id="PF00356">
    <property type="entry name" value="LacI"/>
    <property type="match status" value="1"/>
</dbReference>
<dbReference type="GO" id="GO:0000976">
    <property type="term" value="F:transcription cis-regulatory region binding"/>
    <property type="evidence" value="ECO:0007669"/>
    <property type="project" value="TreeGrafter"/>
</dbReference>
<dbReference type="Gene3D" id="1.10.260.40">
    <property type="entry name" value="lambda repressor-like DNA-binding domains"/>
    <property type="match status" value="1"/>
</dbReference>
<dbReference type="SUPFAM" id="SSF47413">
    <property type="entry name" value="lambda repressor-like DNA-binding domains"/>
    <property type="match status" value="1"/>
</dbReference>
<dbReference type="PROSITE" id="PS50932">
    <property type="entry name" value="HTH_LACI_2"/>
    <property type="match status" value="1"/>
</dbReference>
<gene>
    <name evidence="5" type="ORF">SAMN05428963_102225</name>
</gene>
<evidence type="ECO:0000259" key="4">
    <source>
        <dbReference type="PROSITE" id="PS50932"/>
    </source>
</evidence>
<dbReference type="SUPFAM" id="SSF53822">
    <property type="entry name" value="Periplasmic binding protein-like I"/>
    <property type="match status" value="1"/>
</dbReference>